<keyword evidence="2" id="KW-1185">Reference proteome</keyword>
<sequence>MNCKSYSWNEVAQRSLHESERSTDRVNSHLLDYSVTSGVQYKLSQAKLDRLDQTMDEFISSLPEDNHRREYLEMMLITCLDQIRLMIILIPALVEPVQKST</sequence>
<protein>
    <submittedName>
        <fullName evidence="1">Uncharacterized protein</fullName>
    </submittedName>
</protein>
<gene>
    <name evidence="1" type="ORF">ACHAWU_008020</name>
</gene>
<comment type="caution">
    <text evidence="1">The sequence shown here is derived from an EMBL/GenBank/DDBJ whole genome shotgun (WGS) entry which is preliminary data.</text>
</comment>
<dbReference type="Proteomes" id="UP001530293">
    <property type="component" value="Unassembled WGS sequence"/>
</dbReference>
<reference evidence="1 2" key="1">
    <citation type="submission" date="2024-10" db="EMBL/GenBank/DDBJ databases">
        <title>Updated reference genomes for cyclostephanoid diatoms.</title>
        <authorList>
            <person name="Roberts W.R."/>
            <person name="Alverson A.J."/>
        </authorList>
    </citation>
    <scope>NUCLEOTIDE SEQUENCE [LARGE SCALE GENOMIC DNA]</scope>
    <source>
        <strain evidence="1 2">AJA232-27</strain>
    </source>
</reference>
<dbReference type="EMBL" id="JALLBG020000281">
    <property type="protein sequence ID" value="KAL3756990.1"/>
    <property type="molecule type" value="Genomic_DNA"/>
</dbReference>
<name>A0ABD3M8Z0_9STRA</name>
<evidence type="ECO:0000313" key="1">
    <source>
        <dbReference type="EMBL" id="KAL3756990.1"/>
    </source>
</evidence>
<accession>A0ABD3M8Z0</accession>
<proteinExistence type="predicted"/>
<evidence type="ECO:0000313" key="2">
    <source>
        <dbReference type="Proteomes" id="UP001530293"/>
    </source>
</evidence>
<organism evidence="1 2">
    <name type="scientific">Discostella pseudostelligera</name>
    <dbReference type="NCBI Taxonomy" id="259834"/>
    <lineage>
        <taxon>Eukaryota</taxon>
        <taxon>Sar</taxon>
        <taxon>Stramenopiles</taxon>
        <taxon>Ochrophyta</taxon>
        <taxon>Bacillariophyta</taxon>
        <taxon>Coscinodiscophyceae</taxon>
        <taxon>Thalassiosirophycidae</taxon>
        <taxon>Stephanodiscales</taxon>
        <taxon>Stephanodiscaceae</taxon>
        <taxon>Discostella</taxon>
    </lineage>
</organism>
<dbReference type="AlphaFoldDB" id="A0ABD3M8Z0"/>